<name>E4UR71_ARTGP</name>
<evidence type="ECO:0000313" key="1">
    <source>
        <dbReference type="EMBL" id="EFQ99346.1"/>
    </source>
</evidence>
<protein>
    <submittedName>
        <fullName evidence="1">Uncharacterized protein</fullName>
    </submittedName>
</protein>
<evidence type="ECO:0000313" key="2">
    <source>
        <dbReference type="Proteomes" id="UP000002669"/>
    </source>
</evidence>
<sequence>MEQGAGCRCPDDAVAAVARVVVAGAGAEDDAWQLHDVHSLSRRTGRRERYKQSEIYQLDQLNSPLSETAEAFLLLKMPAPIDLAVSFLAAQVSVHYQDGQMEA</sequence>
<dbReference type="Proteomes" id="UP000002669">
    <property type="component" value="Unassembled WGS sequence"/>
</dbReference>
<dbReference type="RefSeq" id="XP_003174829.1">
    <property type="nucleotide sequence ID" value="XM_003174781.1"/>
</dbReference>
<dbReference type="AlphaFoldDB" id="E4UR71"/>
<reference evidence="2" key="1">
    <citation type="journal article" date="2012" name="MBio">
        <title>Comparative genome analysis of Trichophyton rubrum and related dermatophytes reveals candidate genes involved in infection.</title>
        <authorList>
            <person name="Martinez D.A."/>
            <person name="Oliver B.G."/>
            <person name="Graeser Y."/>
            <person name="Goldberg J.M."/>
            <person name="Li W."/>
            <person name="Martinez-Rossi N.M."/>
            <person name="Monod M."/>
            <person name="Shelest E."/>
            <person name="Barton R.C."/>
            <person name="Birch E."/>
            <person name="Brakhage A.A."/>
            <person name="Chen Z."/>
            <person name="Gurr S.J."/>
            <person name="Heiman D."/>
            <person name="Heitman J."/>
            <person name="Kosti I."/>
            <person name="Rossi A."/>
            <person name="Saif S."/>
            <person name="Samalova M."/>
            <person name="Saunders C.W."/>
            <person name="Shea T."/>
            <person name="Summerbell R.C."/>
            <person name="Xu J."/>
            <person name="Young S."/>
            <person name="Zeng Q."/>
            <person name="Birren B.W."/>
            <person name="Cuomo C.A."/>
            <person name="White T.C."/>
        </authorList>
    </citation>
    <scope>NUCLEOTIDE SEQUENCE [LARGE SCALE GENOMIC DNA]</scope>
    <source>
        <strain evidence="2">ATCC MYA-4604 / CBS 118893</strain>
    </source>
</reference>
<keyword evidence="2" id="KW-1185">Reference proteome</keyword>
<proteinExistence type="predicted"/>
<organism evidence="2">
    <name type="scientific">Arthroderma gypseum (strain ATCC MYA-4604 / CBS 118893)</name>
    <name type="common">Microsporum gypseum</name>
    <dbReference type="NCBI Taxonomy" id="535722"/>
    <lineage>
        <taxon>Eukaryota</taxon>
        <taxon>Fungi</taxon>
        <taxon>Dikarya</taxon>
        <taxon>Ascomycota</taxon>
        <taxon>Pezizomycotina</taxon>
        <taxon>Eurotiomycetes</taxon>
        <taxon>Eurotiomycetidae</taxon>
        <taxon>Onygenales</taxon>
        <taxon>Arthrodermataceae</taxon>
        <taxon>Nannizzia</taxon>
    </lineage>
</organism>
<dbReference type="VEuPathDB" id="FungiDB:MGYG_02359"/>
<dbReference type="EMBL" id="DS989823">
    <property type="protein sequence ID" value="EFQ99346.1"/>
    <property type="molecule type" value="Genomic_DNA"/>
</dbReference>
<dbReference type="GeneID" id="10030130"/>
<dbReference type="InParanoid" id="E4UR71"/>
<dbReference type="HOGENOM" id="CLU_2263113_0_0_1"/>
<gene>
    <name evidence="1" type="ORF">MGYG_02359</name>
</gene>
<accession>E4UR71</accession>